<evidence type="ECO:0000256" key="1">
    <source>
        <dbReference type="ARBA" id="ARBA00022737"/>
    </source>
</evidence>
<dbReference type="InterPro" id="IPR022385">
    <property type="entry name" value="Rhs_assc_core"/>
</dbReference>
<keyword evidence="1" id="KW-0677">Repeat</keyword>
<accession>A0ABW5Z8I9</accession>
<proteinExistence type="predicted"/>
<sequence>MRGEKKFSILADHLGTPTHLFSEQGDTIWEGSLDSYGKLRIDKGEVGSCPFRYQGQYEDVETGLYYNRFRYYDHEEGRYISQDPIGLLSGEPNLYAYVEDPNGWLDVFGLSSGALNTALNGVKGDNMQAHHLIPEQVWRDNKPFLDSINIGGQRDAGTNGVLLHDSEIGARANGKAVYHNGSHINYSRMVDARIRNIQRSHNIHGDDDRARREIADLQNRLRRVLDRQSRGGCSRVS</sequence>
<evidence type="ECO:0000259" key="2">
    <source>
        <dbReference type="Pfam" id="PF25023"/>
    </source>
</evidence>
<dbReference type="Gene3D" id="2.180.10.10">
    <property type="entry name" value="RHS repeat-associated core"/>
    <property type="match status" value="1"/>
</dbReference>
<reference evidence="4" key="1">
    <citation type="journal article" date="2019" name="Int. J. Syst. Evol. Microbiol.">
        <title>The Global Catalogue of Microorganisms (GCM) 10K type strain sequencing project: providing services to taxonomists for standard genome sequencing and annotation.</title>
        <authorList>
            <consortium name="The Broad Institute Genomics Platform"/>
            <consortium name="The Broad Institute Genome Sequencing Center for Infectious Disease"/>
            <person name="Wu L."/>
            <person name="Ma J."/>
        </authorList>
    </citation>
    <scope>NUCLEOTIDE SEQUENCE [LARGE SCALE GENOMIC DNA]</scope>
    <source>
        <strain evidence="4">KCTC 52644</strain>
    </source>
</reference>
<feature type="domain" description="Teneurin-like YD-shell" evidence="2">
    <location>
        <begin position="3"/>
        <end position="83"/>
    </location>
</feature>
<dbReference type="InterPro" id="IPR050708">
    <property type="entry name" value="T6SS_VgrG/RHS"/>
</dbReference>
<dbReference type="PRINTS" id="PR00394">
    <property type="entry name" value="RHSPROTEIN"/>
</dbReference>
<organism evidence="3 4">
    <name type="scientific">Flavobacterium ardleyense</name>
    <dbReference type="NCBI Taxonomy" id="2038737"/>
    <lineage>
        <taxon>Bacteria</taxon>
        <taxon>Pseudomonadati</taxon>
        <taxon>Bacteroidota</taxon>
        <taxon>Flavobacteriia</taxon>
        <taxon>Flavobacteriales</taxon>
        <taxon>Flavobacteriaceae</taxon>
        <taxon>Flavobacterium</taxon>
    </lineage>
</organism>
<dbReference type="RefSeq" id="WP_379807473.1">
    <property type="nucleotide sequence ID" value="NZ_JBHUOL010000018.1"/>
</dbReference>
<dbReference type="NCBIfam" id="TIGR03696">
    <property type="entry name" value="Rhs_assc_core"/>
    <property type="match status" value="1"/>
</dbReference>
<gene>
    <name evidence="3" type="ORF">ACFSX9_10675</name>
</gene>
<evidence type="ECO:0000313" key="4">
    <source>
        <dbReference type="Proteomes" id="UP001597549"/>
    </source>
</evidence>
<protein>
    <submittedName>
        <fullName evidence="3">RHS repeat domain-containing protein</fullName>
    </submittedName>
</protein>
<dbReference type="InterPro" id="IPR056823">
    <property type="entry name" value="TEN-like_YD-shell"/>
</dbReference>
<dbReference type="Pfam" id="PF25023">
    <property type="entry name" value="TEN_YD-shell"/>
    <property type="match status" value="1"/>
</dbReference>
<dbReference type="EMBL" id="JBHUOL010000018">
    <property type="protein sequence ID" value="MFD2909194.1"/>
    <property type="molecule type" value="Genomic_DNA"/>
</dbReference>
<dbReference type="PANTHER" id="PTHR32305:SF15">
    <property type="entry name" value="PROTEIN RHSA-RELATED"/>
    <property type="match status" value="1"/>
</dbReference>
<dbReference type="InterPro" id="IPR032871">
    <property type="entry name" value="AHH_dom_containing"/>
</dbReference>
<dbReference type="Pfam" id="PF14412">
    <property type="entry name" value="AHH"/>
    <property type="match status" value="1"/>
</dbReference>
<dbReference type="Proteomes" id="UP001597549">
    <property type="component" value="Unassembled WGS sequence"/>
</dbReference>
<evidence type="ECO:0000313" key="3">
    <source>
        <dbReference type="EMBL" id="MFD2909194.1"/>
    </source>
</evidence>
<name>A0ABW5Z8I9_9FLAO</name>
<dbReference type="PANTHER" id="PTHR32305">
    <property type="match status" value="1"/>
</dbReference>
<keyword evidence="4" id="KW-1185">Reference proteome</keyword>
<comment type="caution">
    <text evidence="3">The sequence shown here is derived from an EMBL/GenBank/DDBJ whole genome shotgun (WGS) entry which is preliminary data.</text>
</comment>